<dbReference type="PANTHER" id="PTHR12001:SF85">
    <property type="entry name" value="SHORT CHAIN ISOPRENYL DIPHOSPHATE SYNTHASE"/>
    <property type="match status" value="1"/>
</dbReference>
<keyword evidence="9" id="KW-1185">Reference proteome</keyword>
<comment type="cofactor">
    <cofactor evidence="1">
        <name>Mg(2+)</name>
        <dbReference type="ChEBI" id="CHEBI:18420"/>
    </cofactor>
</comment>
<dbReference type="InterPro" id="IPR008949">
    <property type="entry name" value="Isoprenoid_synthase_dom_sf"/>
</dbReference>
<dbReference type="GO" id="GO:0008299">
    <property type="term" value="P:isoprenoid biosynthetic process"/>
    <property type="evidence" value="ECO:0007669"/>
    <property type="project" value="InterPro"/>
</dbReference>
<keyword evidence="5" id="KW-0479">Metal-binding</keyword>
<dbReference type="EC" id="2.5.1.1" evidence="8"/>
<evidence type="ECO:0000256" key="6">
    <source>
        <dbReference type="ARBA" id="ARBA00022842"/>
    </source>
</evidence>
<protein>
    <submittedName>
        <fullName evidence="8">Geranylgeranyl pyrophosphate synthase</fullName>
        <ecNumber evidence="8">2.5.1.1</ecNumber>
    </submittedName>
</protein>
<dbReference type="STRING" id="571915.CMUST_03125"/>
<dbReference type="PROSITE" id="PS00723">
    <property type="entry name" value="POLYPRENYL_SYNTHASE_1"/>
    <property type="match status" value="1"/>
</dbReference>
<evidence type="ECO:0000256" key="1">
    <source>
        <dbReference type="ARBA" id="ARBA00001946"/>
    </source>
</evidence>
<accession>A0A0G3GUX6</accession>
<sequence length="319" mass="33715">MAGDITARVNASIELLRSFLGDARSHVTVACDLLDDAHDAVATCALGGKHLRSMLVHIAAGDVSGERRYAAEVFGACVDLMHAAFLIHDDVIDSDDLRRGLPTVHSVVRRRTGDHHVGTSVAITAGDLAFNAAYRLLAHAGLPGELTADALRILTDAADLTIIGELLDIAHSIYPAPTAELVKVSNHLKTAVYSFAAPLQLGALAAGRPTAMFNEIAEELGCAYQAADDIAGAIGCHTKTGKEAGGDIKQGRATLMTIRLEYGLESEDLRQVVADVIAEGHAHLTRARQLIGQLDVPPTISDGLYDVADRIADMLVDHA</sequence>
<dbReference type="GO" id="GO:0004161">
    <property type="term" value="F:dimethylallyltranstransferase activity"/>
    <property type="evidence" value="ECO:0007669"/>
    <property type="project" value="UniProtKB-EC"/>
</dbReference>
<evidence type="ECO:0000256" key="3">
    <source>
        <dbReference type="ARBA" id="ARBA00006706"/>
    </source>
</evidence>
<gene>
    <name evidence="8" type="ORF">CMUST_03125</name>
</gene>
<dbReference type="SFLD" id="SFLDS00005">
    <property type="entry name" value="Isoprenoid_Synthase_Type_I"/>
    <property type="match status" value="1"/>
</dbReference>
<dbReference type="KEGG" id="cmv:CMUST_03125"/>
<evidence type="ECO:0000313" key="8">
    <source>
        <dbReference type="EMBL" id="AKK04969.1"/>
    </source>
</evidence>
<evidence type="ECO:0000313" key="9">
    <source>
        <dbReference type="Proteomes" id="UP000035199"/>
    </source>
</evidence>
<dbReference type="InterPro" id="IPR000092">
    <property type="entry name" value="Polyprenyl_synt"/>
</dbReference>
<dbReference type="InterPro" id="IPR033749">
    <property type="entry name" value="Polyprenyl_synt_CS"/>
</dbReference>
<organism evidence="8 9">
    <name type="scientific">Corynebacterium mustelae</name>
    <dbReference type="NCBI Taxonomy" id="571915"/>
    <lineage>
        <taxon>Bacteria</taxon>
        <taxon>Bacillati</taxon>
        <taxon>Actinomycetota</taxon>
        <taxon>Actinomycetes</taxon>
        <taxon>Mycobacteriales</taxon>
        <taxon>Corynebacteriaceae</taxon>
        <taxon>Corynebacterium</taxon>
    </lineage>
</organism>
<proteinExistence type="inferred from homology"/>
<evidence type="ECO:0000256" key="7">
    <source>
        <dbReference type="RuleBase" id="RU004466"/>
    </source>
</evidence>
<name>A0A0G3GUX6_9CORY</name>
<dbReference type="EMBL" id="CP011542">
    <property type="protein sequence ID" value="AKK04969.1"/>
    <property type="molecule type" value="Genomic_DNA"/>
</dbReference>
<keyword evidence="4 7" id="KW-0808">Transferase</keyword>
<dbReference type="PATRIC" id="fig|571915.4.peg.660"/>
<dbReference type="Gene3D" id="1.10.600.10">
    <property type="entry name" value="Farnesyl Diphosphate Synthase"/>
    <property type="match status" value="1"/>
</dbReference>
<reference evidence="8 9" key="1">
    <citation type="journal article" date="2015" name="Genome Announc.">
        <title>Complete Genome Sequence of the Type Strain Corynebacterium mustelae DSM 45274, Isolated from Various Tissues of a Male Ferret with Lethal Sepsis.</title>
        <authorList>
            <person name="Ruckert C."/>
            <person name="Eimer J."/>
            <person name="Winkler A."/>
            <person name="Tauch A."/>
        </authorList>
    </citation>
    <scope>NUCLEOTIDE SEQUENCE [LARGE SCALE GENOMIC DNA]</scope>
    <source>
        <strain evidence="8 9">DSM 45274</strain>
    </source>
</reference>
<evidence type="ECO:0000256" key="4">
    <source>
        <dbReference type="ARBA" id="ARBA00022679"/>
    </source>
</evidence>
<evidence type="ECO:0000256" key="2">
    <source>
        <dbReference type="ARBA" id="ARBA00005128"/>
    </source>
</evidence>
<dbReference type="GO" id="GO:0046872">
    <property type="term" value="F:metal ion binding"/>
    <property type="evidence" value="ECO:0007669"/>
    <property type="project" value="UniProtKB-KW"/>
</dbReference>
<comment type="pathway">
    <text evidence="2">Isoprenoid biosynthesis.</text>
</comment>
<dbReference type="Pfam" id="PF00348">
    <property type="entry name" value="polyprenyl_synt"/>
    <property type="match status" value="1"/>
</dbReference>
<reference evidence="9" key="2">
    <citation type="submission" date="2015-05" db="EMBL/GenBank/DDBJ databases">
        <title>Complete genome sequence of Corynebacterium mustelae DSM 45274, isolated from various tissues of a male ferret with lethal sepsis.</title>
        <authorList>
            <person name="Ruckert C."/>
            <person name="Albersmeier A."/>
            <person name="Winkler A."/>
            <person name="Tauch A."/>
        </authorList>
    </citation>
    <scope>NUCLEOTIDE SEQUENCE [LARGE SCALE GENOMIC DNA]</scope>
    <source>
        <strain evidence="9">DSM 45274</strain>
    </source>
</reference>
<dbReference type="PANTHER" id="PTHR12001">
    <property type="entry name" value="GERANYLGERANYL PYROPHOSPHATE SYNTHASE"/>
    <property type="match status" value="1"/>
</dbReference>
<dbReference type="SUPFAM" id="SSF48576">
    <property type="entry name" value="Terpenoid synthases"/>
    <property type="match status" value="1"/>
</dbReference>
<keyword evidence="6" id="KW-0460">Magnesium</keyword>
<comment type="similarity">
    <text evidence="3 7">Belongs to the FPP/GGPP synthase family.</text>
</comment>
<dbReference type="AlphaFoldDB" id="A0A0G3GUX6"/>
<evidence type="ECO:0000256" key="5">
    <source>
        <dbReference type="ARBA" id="ARBA00022723"/>
    </source>
</evidence>
<dbReference type="Proteomes" id="UP000035199">
    <property type="component" value="Chromosome"/>
</dbReference>